<organism evidence="2 3">
    <name type="scientific">Xenopus laevis</name>
    <name type="common">African clawed frog</name>
    <dbReference type="NCBI Taxonomy" id="8355"/>
    <lineage>
        <taxon>Eukaryota</taxon>
        <taxon>Metazoa</taxon>
        <taxon>Chordata</taxon>
        <taxon>Craniata</taxon>
        <taxon>Vertebrata</taxon>
        <taxon>Euteleostomi</taxon>
        <taxon>Amphibia</taxon>
        <taxon>Batrachia</taxon>
        <taxon>Anura</taxon>
        <taxon>Pipoidea</taxon>
        <taxon>Pipidae</taxon>
        <taxon>Xenopodinae</taxon>
        <taxon>Xenopus</taxon>
        <taxon>Xenopus</taxon>
    </lineage>
</organism>
<dbReference type="AlphaFoldDB" id="A0A974HB43"/>
<keyword evidence="1" id="KW-0812">Transmembrane</keyword>
<dbReference type="Proteomes" id="UP000694892">
    <property type="component" value="Chromosome 7L"/>
</dbReference>
<keyword evidence="1" id="KW-0472">Membrane</keyword>
<evidence type="ECO:0000256" key="1">
    <source>
        <dbReference type="SAM" id="Phobius"/>
    </source>
</evidence>
<accession>A0A974HB43</accession>
<gene>
    <name evidence="2" type="ORF">XELAEV_18034453mg</name>
</gene>
<reference evidence="3" key="1">
    <citation type="journal article" date="2016" name="Nature">
        <title>Genome evolution in the allotetraploid frog Xenopus laevis.</title>
        <authorList>
            <person name="Session A.M."/>
            <person name="Uno Y."/>
            <person name="Kwon T."/>
            <person name="Chapman J.A."/>
            <person name="Toyoda A."/>
            <person name="Takahashi S."/>
            <person name="Fukui A."/>
            <person name="Hikosaka A."/>
            <person name="Suzuki A."/>
            <person name="Kondo M."/>
            <person name="van Heeringen S.J."/>
            <person name="Quigley I."/>
            <person name="Heinz S."/>
            <person name="Ogino H."/>
            <person name="Ochi H."/>
            <person name="Hellsten U."/>
            <person name="Lyons J.B."/>
            <person name="Simakov O."/>
            <person name="Putnam N."/>
            <person name="Stites J."/>
            <person name="Kuroki Y."/>
            <person name="Tanaka T."/>
            <person name="Michiue T."/>
            <person name="Watanabe M."/>
            <person name="Bogdanovic O."/>
            <person name="Lister R."/>
            <person name="Georgiou G."/>
            <person name="Paranjpe S.S."/>
            <person name="van Kruijsbergen I."/>
            <person name="Shu S."/>
            <person name="Carlson J."/>
            <person name="Kinoshita T."/>
            <person name="Ohta Y."/>
            <person name="Mawaribuchi S."/>
            <person name="Jenkins J."/>
            <person name="Grimwood J."/>
            <person name="Schmutz J."/>
            <person name="Mitros T."/>
            <person name="Mozaffari S.V."/>
            <person name="Suzuki Y."/>
            <person name="Haramoto Y."/>
            <person name="Yamamoto T.S."/>
            <person name="Takagi C."/>
            <person name="Heald R."/>
            <person name="Miller K."/>
            <person name="Haudenschild C."/>
            <person name="Kitzman J."/>
            <person name="Nakayama T."/>
            <person name="Izutsu Y."/>
            <person name="Robert J."/>
            <person name="Fortriede J."/>
            <person name="Burns K."/>
            <person name="Lotay V."/>
            <person name="Karimi K."/>
            <person name="Yasuoka Y."/>
            <person name="Dichmann D.S."/>
            <person name="Flajnik M.F."/>
            <person name="Houston D.W."/>
            <person name="Shendure J."/>
            <person name="DuPasquier L."/>
            <person name="Vize P.D."/>
            <person name="Zorn A.M."/>
            <person name="Ito M."/>
            <person name="Marcotte E.M."/>
            <person name="Wallingford J.B."/>
            <person name="Ito Y."/>
            <person name="Asashima M."/>
            <person name="Ueno N."/>
            <person name="Matsuda Y."/>
            <person name="Veenstra G.J."/>
            <person name="Fujiyama A."/>
            <person name="Harland R.M."/>
            <person name="Taira M."/>
            <person name="Rokhsar D.S."/>
        </authorList>
    </citation>
    <scope>NUCLEOTIDE SEQUENCE [LARGE SCALE GENOMIC DNA]</scope>
    <source>
        <strain evidence="3">J</strain>
    </source>
</reference>
<feature type="transmembrane region" description="Helical" evidence="1">
    <location>
        <begin position="32"/>
        <end position="49"/>
    </location>
</feature>
<proteinExistence type="predicted"/>
<name>A0A974HB43_XENLA</name>
<sequence length="76" mass="8504">MRFSTRDSSAGLHHYSCSPAPLLSMRQRESHCLLLLLSLLVLHLQLIGFQQPDSVSLPYNCCCCFRRSQSSPPVIG</sequence>
<evidence type="ECO:0000313" key="2">
    <source>
        <dbReference type="EMBL" id="OCT71477.1"/>
    </source>
</evidence>
<dbReference type="EMBL" id="CM004478">
    <property type="protein sequence ID" value="OCT71477.1"/>
    <property type="molecule type" value="Genomic_DNA"/>
</dbReference>
<protein>
    <submittedName>
        <fullName evidence="2">Uncharacterized protein</fullName>
    </submittedName>
</protein>
<evidence type="ECO:0000313" key="3">
    <source>
        <dbReference type="Proteomes" id="UP000694892"/>
    </source>
</evidence>
<keyword evidence="1" id="KW-1133">Transmembrane helix</keyword>